<dbReference type="AlphaFoldDB" id="A0AAV4J262"/>
<name>A0AAV4J262_9GAST</name>
<dbReference type="Pfam" id="PF07645">
    <property type="entry name" value="EGF_CA"/>
    <property type="match status" value="2"/>
</dbReference>
<keyword evidence="4" id="KW-1015">Disulfide bond</keyword>
<organism evidence="7 8">
    <name type="scientific">Elysia marginata</name>
    <dbReference type="NCBI Taxonomy" id="1093978"/>
    <lineage>
        <taxon>Eukaryota</taxon>
        <taxon>Metazoa</taxon>
        <taxon>Spiralia</taxon>
        <taxon>Lophotrochozoa</taxon>
        <taxon>Mollusca</taxon>
        <taxon>Gastropoda</taxon>
        <taxon>Heterobranchia</taxon>
        <taxon>Euthyneura</taxon>
        <taxon>Panpulmonata</taxon>
        <taxon>Sacoglossa</taxon>
        <taxon>Placobranchoidea</taxon>
        <taxon>Plakobranchidae</taxon>
        <taxon>Elysia</taxon>
    </lineage>
</organism>
<dbReference type="PROSITE" id="PS01187">
    <property type="entry name" value="EGF_CA"/>
    <property type="match status" value="1"/>
</dbReference>
<gene>
    <name evidence="7" type="ORF">ElyMa_001471600</name>
</gene>
<dbReference type="EMBL" id="BMAT01002893">
    <property type="protein sequence ID" value="GFS16381.1"/>
    <property type="molecule type" value="Genomic_DNA"/>
</dbReference>
<keyword evidence="8" id="KW-1185">Reference proteome</keyword>
<feature type="region of interest" description="Disordered" evidence="5">
    <location>
        <begin position="279"/>
        <end position="298"/>
    </location>
</feature>
<dbReference type="InterPro" id="IPR018097">
    <property type="entry name" value="EGF_Ca-bd_CS"/>
</dbReference>
<dbReference type="InterPro" id="IPR050751">
    <property type="entry name" value="ECM_structural_protein"/>
</dbReference>
<dbReference type="PANTHER" id="PTHR24034">
    <property type="entry name" value="EGF-LIKE DOMAIN-CONTAINING PROTEIN"/>
    <property type="match status" value="1"/>
</dbReference>
<dbReference type="InterPro" id="IPR001881">
    <property type="entry name" value="EGF-like_Ca-bd_dom"/>
</dbReference>
<sequence length="322" mass="36759">MSGFKYSETSDGCEDINECTVQNNPCKDDTYGHIACVNTFGGFHCVLPKSCPRGSVLNVVNNTDSCIDIDECENKDLNSCEPKLTTCHNRNPGYECMCKDQDNYYLSHNRKECNKYSFEIRLVNPGLIRCCTHFHPMSAMLVRCRIDPKNTTHYMECKPFLCAEFALLKNKQNSVMSSPYIRSNETLEVESLLQLTKIIEKNINKQESEVHIVLDTHIGKRIYHGAVPHDRYMKRSLTYNIKPIGKQYMEVSHRKKKQCVDLSTLKRLNDYIAQPRPKPLIPHHITGKPTKKSNAKTTNSANSFSGFELITLIVPGVLMTLR</sequence>
<protein>
    <submittedName>
        <fullName evidence="7">Calcium binding egf domain-containing protein</fullName>
    </submittedName>
</protein>
<dbReference type="SMART" id="SM00179">
    <property type="entry name" value="EGF_CA"/>
    <property type="match status" value="2"/>
</dbReference>
<dbReference type="Gene3D" id="2.10.25.10">
    <property type="entry name" value="Laminin"/>
    <property type="match status" value="2"/>
</dbReference>
<evidence type="ECO:0000256" key="3">
    <source>
        <dbReference type="ARBA" id="ARBA00022737"/>
    </source>
</evidence>
<evidence type="ECO:0000256" key="4">
    <source>
        <dbReference type="ARBA" id="ARBA00023157"/>
    </source>
</evidence>
<reference evidence="7 8" key="1">
    <citation type="journal article" date="2021" name="Elife">
        <title>Chloroplast acquisition without the gene transfer in kleptoplastic sea slugs, Plakobranchus ocellatus.</title>
        <authorList>
            <person name="Maeda T."/>
            <person name="Takahashi S."/>
            <person name="Yoshida T."/>
            <person name="Shimamura S."/>
            <person name="Takaki Y."/>
            <person name="Nagai Y."/>
            <person name="Toyoda A."/>
            <person name="Suzuki Y."/>
            <person name="Arimoto A."/>
            <person name="Ishii H."/>
            <person name="Satoh N."/>
            <person name="Nishiyama T."/>
            <person name="Hasebe M."/>
            <person name="Maruyama T."/>
            <person name="Minagawa J."/>
            <person name="Obokata J."/>
            <person name="Shigenobu S."/>
        </authorList>
    </citation>
    <scope>NUCLEOTIDE SEQUENCE [LARGE SCALE GENOMIC DNA]</scope>
</reference>
<evidence type="ECO:0000256" key="2">
    <source>
        <dbReference type="ARBA" id="ARBA00022729"/>
    </source>
</evidence>
<evidence type="ECO:0000313" key="7">
    <source>
        <dbReference type="EMBL" id="GFS16381.1"/>
    </source>
</evidence>
<dbReference type="CDD" id="cd00054">
    <property type="entry name" value="EGF_CA"/>
    <property type="match status" value="1"/>
</dbReference>
<dbReference type="GO" id="GO:0005509">
    <property type="term" value="F:calcium ion binding"/>
    <property type="evidence" value="ECO:0007669"/>
    <property type="project" value="InterPro"/>
</dbReference>
<keyword evidence="2" id="KW-0732">Signal</keyword>
<evidence type="ECO:0000256" key="5">
    <source>
        <dbReference type="SAM" id="MobiDB-lite"/>
    </source>
</evidence>
<feature type="domain" description="EGF-like calcium-binding" evidence="6">
    <location>
        <begin position="15"/>
        <end position="67"/>
    </location>
</feature>
<comment type="caution">
    <text evidence="7">The sequence shown here is derived from an EMBL/GenBank/DDBJ whole genome shotgun (WGS) entry which is preliminary data.</text>
</comment>
<proteinExistence type="predicted"/>
<dbReference type="InterPro" id="IPR049883">
    <property type="entry name" value="NOTCH1_EGF-like"/>
</dbReference>
<evidence type="ECO:0000313" key="8">
    <source>
        <dbReference type="Proteomes" id="UP000762676"/>
    </source>
</evidence>
<evidence type="ECO:0000259" key="6">
    <source>
        <dbReference type="SMART" id="SM00179"/>
    </source>
</evidence>
<accession>A0AAV4J262</accession>
<keyword evidence="3" id="KW-0677">Repeat</keyword>
<feature type="domain" description="EGF-like calcium-binding" evidence="6">
    <location>
        <begin position="68"/>
        <end position="114"/>
    </location>
</feature>
<dbReference type="PANTHER" id="PTHR24034:SF209">
    <property type="entry name" value="EGF-LIKE DOMAIN-CONTAINING PROTEIN"/>
    <property type="match status" value="1"/>
</dbReference>
<feature type="compositionally biased region" description="Basic residues" evidence="5">
    <location>
        <begin position="285"/>
        <end position="294"/>
    </location>
</feature>
<evidence type="ECO:0000256" key="1">
    <source>
        <dbReference type="ARBA" id="ARBA00022536"/>
    </source>
</evidence>
<dbReference type="Proteomes" id="UP000762676">
    <property type="component" value="Unassembled WGS sequence"/>
</dbReference>
<keyword evidence="1" id="KW-0245">EGF-like domain</keyword>